<dbReference type="Proteomes" id="UP001060085">
    <property type="component" value="Linkage Group LG08"/>
</dbReference>
<sequence length="227" mass="25607">MIEDRRIFFFENLVSTLSLFFFWVLFWCFVEKILGFMMDLVKSKEKKSSIIKKFVKSVSFPKGKSAKSSLIFLSRSRSYPCTQSKNSSSSSSSSKITRNQKSVNVTPNGCFSVYVGAEKQRFVMKAKYANHPLFKMLLEDAETEYGFNTNGPLLLPCDVNLFYKVLAEIDNKNEEEIHQQMGCGGGSSSCSPFSPARRLGSSSTMSKGYSAFGLLTPPRLLKINHHF</sequence>
<reference evidence="2" key="1">
    <citation type="journal article" date="2023" name="Nat. Plants">
        <title>Single-cell RNA sequencing provides a high-resolution roadmap for understanding the multicellular compartmentation of specialized metabolism.</title>
        <authorList>
            <person name="Sun S."/>
            <person name="Shen X."/>
            <person name="Li Y."/>
            <person name="Li Y."/>
            <person name="Wang S."/>
            <person name="Li R."/>
            <person name="Zhang H."/>
            <person name="Shen G."/>
            <person name="Guo B."/>
            <person name="Wei J."/>
            <person name="Xu J."/>
            <person name="St-Pierre B."/>
            <person name="Chen S."/>
            <person name="Sun C."/>
        </authorList>
    </citation>
    <scope>NUCLEOTIDE SEQUENCE [LARGE SCALE GENOMIC DNA]</scope>
</reference>
<keyword evidence="2" id="KW-1185">Reference proteome</keyword>
<protein>
    <submittedName>
        <fullName evidence="1">Uncharacterized protein</fullName>
    </submittedName>
</protein>
<organism evidence="1 2">
    <name type="scientific">Catharanthus roseus</name>
    <name type="common">Madagascar periwinkle</name>
    <name type="synonym">Vinca rosea</name>
    <dbReference type="NCBI Taxonomy" id="4058"/>
    <lineage>
        <taxon>Eukaryota</taxon>
        <taxon>Viridiplantae</taxon>
        <taxon>Streptophyta</taxon>
        <taxon>Embryophyta</taxon>
        <taxon>Tracheophyta</taxon>
        <taxon>Spermatophyta</taxon>
        <taxon>Magnoliopsida</taxon>
        <taxon>eudicotyledons</taxon>
        <taxon>Gunneridae</taxon>
        <taxon>Pentapetalae</taxon>
        <taxon>asterids</taxon>
        <taxon>lamiids</taxon>
        <taxon>Gentianales</taxon>
        <taxon>Apocynaceae</taxon>
        <taxon>Rauvolfioideae</taxon>
        <taxon>Vinceae</taxon>
        <taxon>Catharanthinae</taxon>
        <taxon>Catharanthus</taxon>
    </lineage>
</organism>
<evidence type="ECO:0000313" key="2">
    <source>
        <dbReference type="Proteomes" id="UP001060085"/>
    </source>
</evidence>
<evidence type="ECO:0000313" key="1">
    <source>
        <dbReference type="EMBL" id="KAI5648236.1"/>
    </source>
</evidence>
<gene>
    <name evidence="1" type="ORF">M9H77_34241</name>
</gene>
<dbReference type="EMBL" id="CM044708">
    <property type="protein sequence ID" value="KAI5648236.1"/>
    <property type="molecule type" value="Genomic_DNA"/>
</dbReference>
<name>A0ACB9ZN38_CATRO</name>
<accession>A0ACB9ZN38</accession>
<comment type="caution">
    <text evidence="1">The sequence shown here is derived from an EMBL/GenBank/DDBJ whole genome shotgun (WGS) entry which is preliminary data.</text>
</comment>
<proteinExistence type="predicted"/>